<comment type="catalytic activity">
    <reaction evidence="3">
        <text>a diacylglycerol + H2O = a monoacylglycerol + a fatty acid + H(+)</text>
        <dbReference type="Rhea" id="RHEA:32731"/>
        <dbReference type="ChEBI" id="CHEBI:15377"/>
        <dbReference type="ChEBI" id="CHEBI:15378"/>
        <dbReference type="ChEBI" id="CHEBI:17408"/>
        <dbReference type="ChEBI" id="CHEBI:18035"/>
        <dbReference type="ChEBI" id="CHEBI:28868"/>
    </reaction>
</comment>
<dbReference type="InterPro" id="IPR029058">
    <property type="entry name" value="AB_hydrolase_fold"/>
</dbReference>
<organism evidence="6 7">
    <name type="scientific">Lyophyllum shimeji</name>
    <name type="common">Hon-shimeji</name>
    <name type="synonym">Tricholoma shimeji</name>
    <dbReference type="NCBI Taxonomy" id="47721"/>
    <lineage>
        <taxon>Eukaryota</taxon>
        <taxon>Fungi</taxon>
        <taxon>Dikarya</taxon>
        <taxon>Basidiomycota</taxon>
        <taxon>Agaricomycotina</taxon>
        <taxon>Agaricomycetes</taxon>
        <taxon>Agaricomycetidae</taxon>
        <taxon>Agaricales</taxon>
        <taxon>Tricholomatineae</taxon>
        <taxon>Lyophyllaceae</taxon>
        <taxon>Lyophyllum</taxon>
    </lineage>
</organism>
<gene>
    <name evidence="6" type="ORF">LshimejAT787_0405680</name>
</gene>
<proteinExistence type="inferred from homology"/>
<evidence type="ECO:0000256" key="2">
    <source>
        <dbReference type="ARBA" id="ARBA00043996"/>
    </source>
</evidence>
<dbReference type="InterPro" id="IPR002921">
    <property type="entry name" value="Fungal_lipase-type"/>
</dbReference>
<dbReference type="EMBL" id="BRPK01000004">
    <property type="protein sequence ID" value="GLB37517.1"/>
    <property type="molecule type" value="Genomic_DNA"/>
</dbReference>
<dbReference type="GO" id="GO:0006629">
    <property type="term" value="P:lipid metabolic process"/>
    <property type="evidence" value="ECO:0007669"/>
    <property type="project" value="InterPro"/>
</dbReference>
<dbReference type="PANTHER" id="PTHR45856:SF25">
    <property type="entry name" value="FUNGAL LIPASE-LIKE DOMAIN-CONTAINING PROTEIN"/>
    <property type="match status" value="1"/>
</dbReference>
<dbReference type="PANTHER" id="PTHR45856">
    <property type="entry name" value="ALPHA/BETA-HYDROLASES SUPERFAMILY PROTEIN"/>
    <property type="match status" value="1"/>
</dbReference>
<reference evidence="6" key="1">
    <citation type="submission" date="2022-07" db="EMBL/GenBank/DDBJ databases">
        <title>The genome of Lyophyllum shimeji provides insight into the initial evolution of ectomycorrhizal fungal genome.</title>
        <authorList>
            <person name="Kobayashi Y."/>
            <person name="Shibata T."/>
            <person name="Hirakawa H."/>
            <person name="Shigenobu S."/>
            <person name="Nishiyama T."/>
            <person name="Yamada A."/>
            <person name="Hasebe M."/>
            <person name="Kawaguchi M."/>
        </authorList>
    </citation>
    <scope>NUCLEOTIDE SEQUENCE</scope>
    <source>
        <strain evidence="6">AT787</strain>
    </source>
</reference>
<evidence type="ECO:0000256" key="4">
    <source>
        <dbReference type="ARBA" id="ARBA00048461"/>
    </source>
</evidence>
<dbReference type="Proteomes" id="UP001063166">
    <property type="component" value="Unassembled WGS sequence"/>
</dbReference>
<dbReference type="SUPFAM" id="SSF53474">
    <property type="entry name" value="alpha/beta-Hydrolases"/>
    <property type="match status" value="1"/>
</dbReference>
<comment type="caution">
    <text evidence="6">The sequence shown here is derived from an EMBL/GenBank/DDBJ whole genome shotgun (WGS) entry which is preliminary data.</text>
</comment>
<dbReference type="CDD" id="cd00519">
    <property type="entry name" value="Lipase_3"/>
    <property type="match status" value="1"/>
</dbReference>
<dbReference type="Pfam" id="PF01764">
    <property type="entry name" value="Lipase_3"/>
    <property type="match status" value="1"/>
</dbReference>
<name>A0A9P3PLK5_LYOSH</name>
<dbReference type="InterPro" id="IPR051218">
    <property type="entry name" value="Sec_MonoDiacylglyc_Lipase"/>
</dbReference>
<dbReference type="Gene3D" id="3.40.50.1820">
    <property type="entry name" value="alpha/beta hydrolase"/>
    <property type="match status" value="1"/>
</dbReference>
<evidence type="ECO:0000313" key="6">
    <source>
        <dbReference type="EMBL" id="GLB37517.1"/>
    </source>
</evidence>
<keyword evidence="7" id="KW-1185">Reference proteome</keyword>
<protein>
    <submittedName>
        <fullName evidence="6">Alpha beta-hydrolase</fullName>
    </submittedName>
</protein>
<evidence type="ECO:0000256" key="3">
    <source>
        <dbReference type="ARBA" id="ARBA00047591"/>
    </source>
</evidence>
<sequence>MTGLARTADPSTKVLVILDSEQHVPTSLLGLQADLQLTSTSVAAYSYDADSCNFFGYPVPFSDLAAFAPYTQFARAAYCPTSKLTNWTCGAACASLPGFQPTLVGGDGNLVQIYFVGYWPAQDSVVVAHQGTDPTMLLSVLTDANIVKGSLDKKLFPGIPSNVQVHSGFRDAHARTAVKVTVVGHSLGGALAQLDALYLSLHLPTTTSVKARTYGAPRVGNEAFANLLDSKVSDLKRIHNKRDVIPIVPWPFLKFMHAQGEVRILSPGTAIACSGQDNDIDLQCQRKAVPIIAAGSILDHLGPYEGIRIGTIFCN</sequence>
<evidence type="ECO:0000259" key="5">
    <source>
        <dbReference type="Pfam" id="PF01764"/>
    </source>
</evidence>
<keyword evidence="1" id="KW-1015">Disulfide bond</keyword>
<dbReference type="AlphaFoldDB" id="A0A9P3PLK5"/>
<comment type="catalytic activity">
    <reaction evidence="4">
        <text>a monoacylglycerol + H2O = glycerol + a fatty acid + H(+)</text>
        <dbReference type="Rhea" id="RHEA:15245"/>
        <dbReference type="ChEBI" id="CHEBI:15377"/>
        <dbReference type="ChEBI" id="CHEBI:15378"/>
        <dbReference type="ChEBI" id="CHEBI:17408"/>
        <dbReference type="ChEBI" id="CHEBI:17754"/>
        <dbReference type="ChEBI" id="CHEBI:28868"/>
    </reaction>
</comment>
<comment type="similarity">
    <text evidence="2">Belongs to the AB hydrolase superfamily. Lipase family. Class 3 subfamily.</text>
</comment>
<accession>A0A9P3PLK5</accession>
<dbReference type="OrthoDB" id="426718at2759"/>
<evidence type="ECO:0000256" key="1">
    <source>
        <dbReference type="ARBA" id="ARBA00023157"/>
    </source>
</evidence>
<feature type="domain" description="Fungal lipase-type" evidence="5">
    <location>
        <begin position="174"/>
        <end position="249"/>
    </location>
</feature>
<evidence type="ECO:0000313" key="7">
    <source>
        <dbReference type="Proteomes" id="UP001063166"/>
    </source>
</evidence>